<comment type="caution">
    <text evidence="11">The sequence shown here is derived from an EMBL/GenBank/DDBJ whole genome shotgun (WGS) entry which is preliminary data.</text>
</comment>
<organism evidence="11 12">
    <name type="scientific">Aquimarina aggregata</name>
    <dbReference type="NCBI Taxonomy" id="1642818"/>
    <lineage>
        <taxon>Bacteria</taxon>
        <taxon>Pseudomonadati</taxon>
        <taxon>Bacteroidota</taxon>
        <taxon>Flavobacteriia</taxon>
        <taxon>Flavobacteriales</taxon>
        <taxon>Flavobacteriaceae</taxon>
        <taxon>Aquimarina</taxon>
    </lineage>
</organism>
<keyword evidence="9" id="KW-1133">Transmembrane helix</keyword>
<dbReference type="InterPro" id="IPR051829">
    <property type="entry name" value="Multiheme_Cytochr_ET"/>
</dbReference>
<dbReference type="Pfam" id="PF14537">
    <property type="entry name" value="Cytochrom_c3_2"/>
    <property type="match status" value="1"/>
</dbReference>
<dbReference type="RefSeq" id="WP_066311295.1">
    <property type="nucleotide sequence ID" value="NZ_CANLSS010000006.1"/>
</dbReference>
<dbReference type="EMBL" id="LQRT01000003">
    <property type="protein sequence ID" value="KZS41715.1"/>
    <property type="molecule type" value="Genomic_DNA"/>
</dbReference>
<dbReference type="AlphaFoldDB" id="A0A163BSX1"/>
<dbReference type="GO" id="GO:0046872">
    <property type="term" value="F:metal ion binding"/>
    <property type="evidence" value="ECO:0007669"/>
    <property type="project" value="UniProtKB-KW"/>
</dbReference>
<evidence type="ECO:0000259" key="10">
    <source>
        <dbReference type="Pfam" id="PF14537"/>
    </source>
</evidence>
<evidence type="ECO:0000256" key="6">
    <source>
        <dbReference type="ARBA" id="ARBA00022729"/>
    </source>
</evidence>
<dbReference type="OrthoDB" id="9814800at2"/>
<dbReference type="Proteomes" id="UP000076715">
    <property type="component" value="Unassembled WGS sequence"/>
</dbReference>
<evidence type="ECO:0000256" key="5">
    <source>
        <dbReference type="ARBA" id="ARBA00022723"/>
    </source>
</evidence>
<protein>
    <recommendedName>
        <fullName evidence="10">Tetrahaem cytochrome domain-containing protein</fullName>
    </recommendedName>
</protein>
<proteinExistence type="predicted"/>
<dbReference type="SUPFAM" id="SSF48695">
    <property type="entry name" value="Multiheme cytochromes"/>
    <property type="match status" value="1"/>
</dbReference>
<evidence type="ECO:0000256" key="3">
    <source>
        <dbReference type="ARBA" id="ARBA00022448"/>
    </source>
</evidence>
<dbReference type="InterPro" id="IPR012286">
    <property type="entry name" value="Tetrahaem_cytochrome"/>
</dbReference>
<evidence type="ECO:0000256" key="7">
    <source>
        <dbReference type="ARBA" id="ARBA00022982"/>
    </source>
</evidence>
<dbReference type="GO" id="GO:0030313">
    <property type="term" value="C:cell envelope"/>
    <property type="evidence" value="ECO:0007669"/>
    <property type="project" value="UniProtKB-SubCell"/>
</dbReference>
<evidence type="ECO:0000256" key="1">
    <source>
        <dbReference type="ARBA" id="ARBA00001926"/>
    </source>
</evidence>
<dbReference type="InterPro" id="IPR036280">
    <property type="entry name" value="Multihaem_cyt_sf"/>
</dbReference>
<keyword evidence="12" id="KW-1185">Reference proteome</keyword>
<feature type="transmembrane region" description="Helical" evidence="9">
    <location>
        <begin position="12"/>
        <end position="29"/>
    </location>
</feature>
<reference evidence="11 12" key="1">
    <citation type="submission" date="2016-01" db="EMBL/GenBank/DDBJ databases">
        <title>The draft genome sequence of Aquimarina sp. RZW4-3-2.</title>
        <authorList>
            <person name="Wang Y."/>
        </authorList>
    </citation>
    <scope>NUCLEOTIDE SEQUENCE [LARGE SCALE GENOMIC DNA]</scope>
    <source>
        <strain evidence="11 12">RZW4-3-2</strain>
    </source>
</reference>
<evidence type="ECO:0000313" key="11">
    <source>
        <dbReference type="EMBL" id="KZS41715.1"/>
    </source>
</evidence>
<dbReference type="Gene3D" id="3.90.10.10">
    <property type="entry name" value="Cytochrome C3"/>
    <property type="match status" value="1"/>
</dbReference>
<dbReference type="PANTHER" id="PTHR35038">
    <property type="entry name" value="DISSIMILATORY SULFITE REDUCTASE SIRA"/>
    <property type="match status" value="1"/>
</dbReference>
<comment type="subcellular location">
    <subcellularLocation>
        <location evidence="2">Cell envelope</location>
    </subcellularLocation>
</comment>
<comment type="cofactor">
    <cofactor evidence="1">
        <name>heme c</name>
        <dbReference type="ChEBI" id="CHEBI:61717"/>
    </cofactor>
</comment>
<keyword evidence="3" id="KW-0813">Transport</keyword>
<keyword evidence="8" id="KW-0408">Iron</keyword>
<evidence type="ECO:0000313" key="12">
    <source>
        <dbReference type="Proteomes" id="UP000076715"/>
    </source>
</evidence>
<keyword evidence="9" id="KW-0472">Membrane</keyword>
<keyword evidence="6" id="KW-0732">Signal</keyword>
<keyword evidence="7" id="KW-0249">Electron transport</keyword>
<sequence length="240" mass="27463">MLNRNPLRKRQYVGTIIGITVTIITYIILPLKQTEDFLSLGPLNTGHEGLSCNACHTDAKGSLIQQLQSNIAYTFGTRKTKVDFGTQNVDNKKCIACHDRPNDRHPTHRFLEPRFKDAIANIDATQCETCHREHNDTRVVLAEANFCVNCHYDLEVKNDPIDVPHSTLIANKQWNTCLQCHDFHGNHLYKVAEKIKDTIPLQEIQNYLKGGKDPFSSKKKHQPLSEDEWLKLKTKYVNSK</sequence>
<dbReference type="STRING" id="1642818.AWE51_20170"/>
<evidence type="ECO:0000256" key="9">
    <source>
        <dbReference type="SAM" id="Phobius"/>
    </source>
</evidence>
<accession>A0A163BSX1</accession>
<evidence type="ECO:0000256" key="2">
    <source>
        <dbReference type="ARBA" id="ARBA00004196"/>
    </source>
</evidence>
<keyword evidence="5" id="KW-0479">Metal-binding</keyword>
<dbReference type="PANTHER" id="PTHR35038:SF10">
    <property type="entry name" value="HIGH-MOLECULAR-WEIGHT CYTOCHROME C"/>
    <property type="match status" value="1"/>
</dbReference>
<evidence type="ECO:0000256" key="4">
    <source>
        <dbReference type="ARBA" id="ARBA00022617"/>
    </source>
</evidence>
<name>A0A163BSX1_9FLAO</name>
<evidence type="ECO:0000256" key="8">
    <source>
        <dbReference type="ARBA" id="ARBA00023004"/>
    </source>
</evidence>
<gene>
    <name evidence="11" type="ORF">AWE51_20170</name>
</gene>
<keyword evidence="9" id="KW-0812">Transmembrane</keyword>
<keyword evidence="4" id="KW-0349">Heme</keyword>
<feature type="domain" description="Tetrahaem cytochrome" evidence="10">
    <location>
        <begin position="86"/>
        <end position="151"/>
    </location>
</feature>